<dbReference type="AlphaFoldDB" id="A0A401WY61"/>
<organism evidence="1 2">
    <name type="scientific">Acetobacter pasteurianus NBRC 3188</name>
    <dbReference type="NCBI Taxonomy" id="1226663"/>
    <lineage>
        <taxon>Bacteria</taxon>
        <taxon>Pseudomonadati</taxon>
        <taxon>Pseudomonadota</taxon>
        <taxon>Alphaproteobacteria</taxon>
        <taxon>Acetobacterales</taxon>
        <taxon>Acetobacteraceae</taxon>
        <taxon>Acetobacter</taxon>
    </lineage>
</organism>
<proteinExistence type="predicted"/>
<dbReference type="EMBL" id="BDES01000081">
    <property type="protein sequence ID" value="GCD54299.1"/>
    <property type="molecule type" value="Genomic_DNA"/>
</dbReference>
<accession>A0A401WY61</accession>
<comment type="caution">
    <text evidence="1">The sequence shown here is derived from an EMBL/GenBank/DDBJ whole genome shotgun (WGS) entry which is preliminary data.</text>
</comment>
<dbReference type="RefSeq" id="WP_124296585.1">
    <property type="nucleotide sequence ID" value="NZ_BDES01000081.1"/>
</dbReference>
<dbReference type="Proteomes" id="UP000287300">
    <property type="component" value="Unassembled WGS sequence"/>
</dbReference>
<sequence>MAENYVEAALKNYEAPNPSRDTYRPTVRYMPRVRTNASLEGNDIDNPLVIWLAGLDKMSGLTVIKKHDYDVIYVTPAISKRFTIGDDGETVEFGVQDQDLPAFLAPGWEYAGFVRMSKNMPWLAFSSDGVLKENGERASKGLRLWVPIQPELARIWDKKRTEGAPNQMRIITISTVNRKIFTGEEQEVLPLTMVGPWKCLVE</sequence>
<evidence type="ECO:0000313" key="1">
    <source>
        <dbReference type="EMBL" id="GCD54299.1"/>
    </source>
</evidence>
<gene>
    <name evidence="1" type="ORF">NBRC3188_2996</name>
</gene>
<protein>
    <submittedName>
        <fullName evidence="1">Uncharacterized protein</fullName>
    </submittedName>
</protein>
<evidence type="ECO:0000313" key="2">
    <source>
        <dbReference type="Proteomes" id="UP000287300"/>
    </source>
</evidence>
<reference evidence="1 2" key="1">
    <citation type="submission" date="2016-06" db="EMBL/GenBank/DDBJ databases">
        <title>Acetobacter pasteurianus NBRC 3188 whole genome sequencing project.</title>
        <authorList>
            <person name="Matsutani M."/>
            <person name="Shiwa Y."/>
            <person name="Okamoto-Kainuma A."/>
            <person name="Ishikawa M."/>
            <person name="Koizumi Y."/>
            <person name="Yoshikawa H."/>
            <person name="Yakushi T."/>
            <person name="Matsushita K."/>
        </authorList>
    </citation>
    <scope>NUCLEOTIDE SEQUENCE [LARGE SCALE GENOMIC DNA]</scope>
    <source>
        <strain evidence="1 2">NBRC 3188</strain>
    </source>
</reference>
<name>A0A401WY61_ACEPA</name>